<dbReference type="Proteomes" id="UP001501490">
    <property type="component" value="Unassembled WGS sequence"/>
</dbReference>
<protein>
    <recommendedName>
        <fullName evidence="4">DUF4192 domain-containing protein</fullName>
    </recommendedName>
</protein>
<sequence>MRRQRKRAVRPSASPSAGPSARASVGPDAEDGTRLRAKSPADLIGVVPYLLGFHPSESVVLLLLSERRVVMTARMDFAELTDPRGLAGYLDEVRRGQGAVGVVTITYSRSDDAWERTAALADEIDPAVLVDAMLADGERWWSVLCNGSCCPPEGTPYDLGSNPLSAAAVYAGLNAMPDRSSVEALVAGPSPDDVPALELAVDEALEELIGTSVGSRKRLVRRLVQQTLDAGQPPSDVECARLAVLVHHLHVRDVAWAQLTRERAAEHVALWQRVVSRTPVWLASAPLCLLGISAWVAGNGTLQNCCVERVERIDPEYSMASLLADINQRALPPSYWDELRREFRKHPDMLAG</sequence>
<evidence type="ECO:0000313" key="2">
    <source>
        <dbReference type="EMBL" id="GAA3615108.1"/>
    </source>
</evidence>
<keyword evidence="3" id="KW-1185">Reference proteome</keyword>
<name>A0ABP6ZN55_9ACTN</name>
<feature type="region of interest" description="Disordered" evidence="1">
    <location>
        <begin position="1"/>
        <end position="34"/>
    </location>
</feature>
<dbReference type="RefSeq" id="WP_344803232.1">
    <property type="nucleotide sequence ID" value="NZ_BAABAB010000010.1"/>
</dbReference>
<dbReference type="Pfam" id="PF13830">
    <property type="entry name" value="DUF4192"/>
    <property type="match status" value="1"/>
</dbReference>
<comment type="caution">
    <text evidence="2">The sequence shown here is derived from an EMBL/GenBank/DDBJ whole genome shotgun (WGS) entry which is preliminary data.</text>
</comment>
<reference evidence="3" key="1">
    <citation type="journal article" date="2019" name="Int. J. Syst. Evol. Microbiol.">
        <title>The Global Catalogue of Microorganisms (GCM) 10K type strain sequencing project: providing services to taxonomists for standard genome sequencing and annotation.</title>
        <authorList>
            <consortium name="The Broad Institute Genomics Platform"/>
            <consortium name="The Broad Institute Genome Sequencing Center for Infectious Disease"/>
            <person name="Wu L."/>
            <person name="Ma J."/>
        </authorList>
    </citation>
    <scope>NUCLEOTIDE SEQUENCE [LARGE SCALE GENOMIC DNA]</scope>
    <source>
        <strain evidence="3">JCM 16929</strain>
    </source>
</reference>
<feature type="compositionally biased region" description="Low complexity" evidence="1">
    <location>
        <begin position="10"/>
        <end position="27"/>
    </location>
</feature>
<gene>
    <name evidence="2" type="ORF">GCM10022236_16320</name>
</gene>
<dbReference type="InterPro" id="IPR025447">
    <property type="entry name" value="DUF4192"/>
</dbReference>
<evidence type="ECO:0000256" key="1">
    <source>
        <dbReference type="SAM" id="MobiDB-lite"/>
    </source>
</evidence>
<accession>A0ABP6ZN55</accession>
<evidence type="ECO:0000313" key="3">
    <source>
        <dbReference type="Proteomes" id="UP001501490"/>
    </source>
</evidence>
<dbReference type="EMBL" id="BAABAB010000010">
    <property type="protein sequence ID" value="GAA3615108.1"/>
    <property type="molecule type" value="Genomic_DNA"/>
</dbReference>
<evidence type="ECO:0008006" key="4">
    <source>
        <dbReference type="Google" id="ProtNLM"/>
    </source>
</evidence>
<organism evidence="2 3">
    <name type="scientific">Microlunatus ginsengisoli</name>
    <dbReference type="NCBI Taxonomy" id="363863"/>
    <lineage>
        <taxon>Bacteria</taxon>
        <taxon>Bacillati</taxon>
        <taxon>Actinomycetota</taxon>
        <taxon>Actinomycetes</taxon>
        <taxon>Propionibacteriales</taxon>
        <taxon>Propionibacteriaceae</taxon>
        <taxon>Microlunatus</taxon>
    </lineage>
</organism>
<proteinExistence type="predicted"/>